<feature type="compositionally biased region" description="Basic and acidic residues" evidence="6">
    <location>
        <begin position="375"/>
        <end position="394"/>
    </location>
</feature>
<accession>A0A0F7V481</accession>
<sequence length="1263" mass="133192">MESNSTPDASVPSSPLRSPVPPLHSRGCCDAAFFSAFFSTPAGTPFIGGPGVSSLPLQQLTSAQLKTSSGQSPALSPAVSSLVPNSPGVCTAPPSPTPALVASSLTASLLTRDVSFWCGNPAIERLSGTLRYFLTPSQATAERLLRNLPPPAAASPASGLQTAASSVFFPSGGEIGQAGRLIQPSPPDGSGSAGPAPFSQKQKCNACGCDVWQWLQEECVLVAPRVPSYISPAEFCDFLAPFSRRLLQAKVLHGPTTAEYLVLLHCNRLTAVDAIATFNGVPLVDGDSAVCELRIVKEVLFDVASPLSGKKVSPDTNNASFSCSPAEPPSCPPSGPPRLQQAERKKSGKPRGTLPEPTSTLALRSPRPQYAASGEDAREKRGASLHLSEPESCRRPIPGEGSRERSARRREPSRSVRTASEAATWDRAGSPDPDRDWSSFSFRSATTAPLHSPEWGEADDRVGDGLVGLGGELSVGESDQLRGQHVLTREPCGGLQFFLQRTQEDTQQEFCAVCLERVQIPTAPVAPALPASLGPPSNPIAFLQARETDDESQESQGGRLAAGASGCSPPLASNPAFTAPALCAAGGGAGGNAGNPLSVSTSDLPFSLGEGSLSSAVEKGVGGAQGGHAALPGVAVTVLCGHSFHSSCLRKWSDPSCPVCRYQQHPYQPWCCFVCGSTEGVRACLLCGFIGCGDTLAPLGETASDASALAAPAQASSSSLAGTEQRANSEVQGDGRLEALAALADSCGRTQEGRESGEAGGELANRSMGRPVLRSRDADRTGKADPQAFVGDQQTASDGIEAQTERDDERGREESTNPEKKTCEERETHGGARGENSLSNEVGRKKETHTPDRHKEGCFTPGHSRLHFEETSHPHALELGTDCVWDFVSEGYVHLIVQKRCQAKAARLKKAEFGSTERCGALGNSECADLFVCPTCLEKTREGEQATQEGGDDKAGKETLAGLQDAQSASPEASEERQSNWCCLCGKGICGGSSDLSKPATGSPVLRDGETDDGCGAGGRTLSEEPASFDASSKRERGVSEPSARDSPPCTNWKKVSGWVVEFNHMLAASLDSQRDYYEDRLQRMAQMYAQPLAECQASVLTAQQTVAELEAQVTKEETALAALEADTTALVQESGRLATQNAMLQQLHERLQQEASEARKKEEEEKKRLAERIQERLAEIEDLKQQIRDVSFHVQASASLSVVPEAKASESYVLLGQREEVGSSRGTRGHSNREAGGPGGVTAGGGSGCRRGERRRGGCARR</sequence>
<dbReference type="InterPro" id="IPR011422">
    <property type="entry name" value="BRAP2/ETP1_RRM"/>
</dbReference>
<evidence type="ECO:0000256" key="5">
    <source>
        <dbReference type="SAM" id="Coils"/>
    </source>
</evidence>
<dbReference type="SUPFAM" id="SSF57850">
    <property type="entry name" value="RING/U-box"/>
    <property type="match status" value="2"/>
</dbReference>
<dbReference type="InterPro" id="IPR013083">
    <property type="entry name" value="Znf_RING/FYVE/PHD"/>
</dbReference>
<feature type="compositionally biased region" description="Basic and acidic residues" evidence="6">
    <location>
        <begin position="401"/>
        <end position="414"/>
    </location>
</feature>
<dbReference type="InterPro" id="IPR018957">
    <property type="entry name" value="Znf_C3HC4_RING-type"/>
</dbReference>
<dbReference type="CDD" id="cd16457">
    <property type="entry name" value="RING-H2_BRAP2"/>
    <property type="match status" value="1"/>
</dbReference>
<dbReference type="GO" id="GO:0061630">
    <property type="term" value="F:ubiquitin protein ligase activity"/>
    <property type="evidence" value="ECO:0007669"/>
    <property type="project" value="TreeGrafter"/>
</dbReference>
<feature type="region of interest" description="Disordered" evidence="6">
    <location>
        <begin position="546"/>
        <end position="566"/>
    </location>
</feature>
<dbReference type="InterPro" id="IPR001841">
    <property type="entry name" value="Znf_RING"/>
</dbReference>
<evidence type="ECO:0000256" key="4">
    <source>
        <dbReference type="PROSITE-ProRule" id="PRU00175"/>
    </source>
</evidence>
<dbReference type="Gene3D" id="3.30.40.10">
    <property type="entry name" value="Zinc/RING finger domain, C3HC4 (zinc finger)"/>
    <property type="match status" value="2"/>
</dbReference>
<evidence type="ECO:0000313" key="8">
    <source>
        <dbReference type="EMBL" id="CEL74930.1"/>
    </source>
</evidence>
<dbReference type="PROSITE" id="PS50089">
    <property type="entry name" value="ZF_RING_2"/>
    <property type="match status" value="1"/>
</dbReference>
<reference evidence="8" key="1">
    <citation type="journal article" date="2015" name="PLoS ONE">
        <title>Comprehensive Evaluation of Toxoplasma gondii VEG and Neospora caninum LIV Genomes with Tachyzoite Stage Transcriptome and Proteome Defines Novel Transcript Features.</title>
        <authorList>
            <person name="Ramaprasad A."/>
            <person name="Mourier T."/>
            <person name="Naeem R."/>
            <person name="Malas T.B."/>
            <person name="Moussa E."/>
            <person name="Panigrahi A."/>
            <person name="Vermont S.J."/>
            <person name="Otto T.D."/>
            <person name="Wastling J."/>
            <person name="Pain A."/>
        </authorList>
    </citation>
    <scope>NUCLEOTIDE SEQUENCE</scope>
    <source>
        <strain evidence="8">VEG</strain>
    </source>
</reference>
<organism evidence="8">
    <name type="scientific">Toxoplasma gondii (strain ATCC 50861 / VEG)</name>
    <dbReference type="NCBI Taxonomy" id="432359"/>
    <lineage>
        <taxon>Eukaryota</taxon>
        <taxon>Sar</taxon>
        <taxon>Alveolata</taxon>
        <taxon>Apicomplexa</taxon>
        <taxon>Conoidasida</taxon>
        <taxon>Coccidia</taxon>
        <taxon>Eucoccidiorida</taxon>
        <taxon>Eimeriorina</taxon>
        <taxon>Sarcocystidae</taxon>
        <taxon>Toxoplasma</taxon>
    </lineage>
</organism>
<feature type="compositionally biased region" description="Gly residues" evidence="6">
    <location>
        <begin position="1237"/>
        <end position="1250"/>
    </location>
</feature>
<feature type="compositionally biased region" description="Basic residues" evidence="6">
    <location>
        <begin position="1253"/>
        <end position="1263"/>
    </location>
</feature>
<dbReference type="AlphaFoldDB" id="A0A0F7V481"/>
<evidence type="ECO:0000256" key="2">
    <source>
        <dbReference type="ARBA" id="ARBA00022771"/>
    </source>
</evidence>
<dbReference type="GO" id="GO:0005737">
    <property type="term" value="C:cytoplasm"/>
    <property type="evidence" value="ECO:0007669"/>
    <property type="project" value="TreeGrafter"/>
</dbReference>
<dbReference type="GO" id="GO:0016567">
    <property type="term" value="P:protein ubiquitination"/>
    <property type="evidence" value="ECO:0007669"/>
    <property type="project" value="TreeGrafter"/>
</dbReference>
<evidence type="ECO:0000256" key="1">
    <source>
        <dbReference type="ARBA" id="ARBA00022723"/>
    </source>
</evidence>
<feature type="region of interest" description="Disordered" evidence="6">
    <location>
        <begin position="307"/>
        <end position="440"/>
    </location>
</feature>
<keyword evidence="5" id="KW-0175">Coiled coil</keyword>
<name>A0A0F7V481_TOXGV</name>
<evidence type="ECO:0000259" key="7">
    <source>
        <dbReference type="PROSITE" id="PS50089"/>
    </source>
</evidence>
<evidence type="ECO:0000256" key="3">
    <source>
        <dbReference type="ARBA" id="ARBA00022833"/>
    </source>
</evidence>
<feature type="compositionally biased region" description="Basic and acidic residues" evidence="6">
    <location>
        <begin position="803"/>
        <end position="832"/>
    </location>
</feature>
<dbReference type="InterPro" id="IPR047243">
    <property type="entry name" value="RING-H2_BRAP2"/>
</dbReference>
<dbReference type="EMBL" id="LN714498">
    <property type="protein sequence ID" value="CEL74930.1"/>
    <property type="molecule type" value="Genomic_DNA"/>
</dbReference>
<feature type="region of interest" description="Disordered" evidence="6">
    <location>
        <begin position="748"/>
        <end position="863"/>
    </location>
</feature>
<dbReference type="Pfam" id="PF00097">
    <property type="entry name" value="zf-C3HC4"/>
    <property type="match status" value="1"/>
</dbReference>
<feature type="domain" description="RING-type" evidence="7">
    <location>
        <begin position="640"/>
        <end position="661"/>
    </location>
</feature>
<keyword evidence="1" id="KW-0479">Metal-binding</keyword>
<dbReference type="GO" id="GO:0007265">
    <property type="term" value="P:Ras protein signal transduction"/>
    <property type="evidence" value="ECO:0007669"/>
    <property type="project" value="TreeGrafter"/>
</dbReference>
<protein>
    <submittedName>
        <fullName evidence="8">BRCA1-associated protein</fullName>
    </submittedName>
</protein>
<feature type="compositionally biased region" description="Basic and acidic residues" evidence="6">
    <location>
        <begin position="842"/>
        <end position="857"/>
    </location>
</feature>
<feature type="coiled-coil region" evidence="5">
    <location>
        <begin position="1093"/>
        <end position="1191"/>
    </location>
</feature>
<feature type="region of interest" description="Disordered" evidence="6">
    <location>
        <begin position="1218"/>
        <end position="1263"/>
    </location>
</feature>
<feature type="compositionally biased region" description="Pro residues" evidence="6">
    <location>
        <begin position="326"/>
        <end position="336"/>
    </location>
</feature>
<feature type="compositionally biased region" description="Basic and acidic residues" evidence="6">
    <location>
        <begin position="774"/>
        <end position="783"/>
    </location>
</feature>
<dbReference type="PANTHER" id="PTHR24007:SF7">
    <property type="entry name" value="BRCA1-ASSOCIATED PROTEIN"/>
    <property type="match status" value="1"/>
</dbReference>
<dbReference type="PANTHER" id="PTHR24007">
    <property type="entry name" value="BRCA1-ASSOCIATED PROTEIN"/>
    <property type="match status" value="1"/>
</dbReference>
<proteinExistence type="predicted"/>
<gene>
    <name evidence="8" type="ORF">BN1205_023130</name>
</gene>
<keyword evidence="2 4" id="KW-0863">Zinc-finger</keyword>
<feature type="region of interest" description="Disordered" evidence="6">
    <location>
        <begin position="998"/>
        <end position="1050"/>
    </location>
</feature>
<dbReference type="GO" id="GO:0008270">
    <property type="term" value="F:zinc ion binding"/>
    <property type="evidence" value="ECO:0007669"/>
    <property type="project" value="UniProtKB-KW"/>
</dbReference>
<keyword evidence="3" id="KW-0862">Zinc</keyword>
<dbReference type="Pfam" id="PF07576">
    <property type="entry name" value="BRAP2"/>
    <property type="match status" value="1"/>
</dbReference>
<evidence type="ECO:0000256" key="6">
    <source>
        <dbReference type="SAM" id="MobiDB-lite"/>
    </source>
</evidence>